<dbReference type="EMBL" id="LPWA01000107">
    <property type="protein sequence ID" value="KUM26304.1"/>
    <property type="molecule type" value="Genomic_DNA"/>
</dbReference>
<evidence type="ECO:0000313" key="2">
    <source>
        <dbReference type="EMBL" id="KUM26304.1"/>
    </source>
</evidence>
<comment type="caution">
    <text evidence="2">The sequence shown here is derived from an EMBL/GenBank/DDBJ whole genome shotgun (WGS) entry which is preliminary data.</text>
</comment>
<reference evidence="2 3" key="1">
    <citation type="submission" date="2015-12" db="EMBL/GenBank/DDBJ databases">
        <title>Draft genome sequence of Mesorhizobium sp. UFLA 01-765, a multitolerant efficient symbiont and plant-growth promoting strain isolated from Zn-mining soil using Leucaena leucocephala as a trap plant.</title>
        <authorList>
            <person name="Rangel W.M."/>
            <person name="Thijs S."/>
            <person name="Longatti S.M."/>
            <person name="Moreira F.M."/>
            <person name="Weyens N."/>
            <person name="Vangronsveld J."/>
            <person name="Van Hamme J.D."/>
            <person name="Bottos E.M."/>
            <person name="Rineau F."/>
        </authorList>
    </citation>
    <scope>NUCLEOTIDE SEQUENCE [LARGE SCALE GENOMIC DNA]</scope>
    <source>
        <strain evidence="2 3">UFLA 01-765</strain>
    </source>
</reference>
<gene>
    <name evidence="2" type="ORF">AU467_22425</name>
</gene>
<proteinExistence type="predicted"/>
<name>A0A101KSP9_RHILI</name>
<feature type="region of interest" description="Disordered" evidence="1">
    <location>
        <begin position="35"/>
        <end position="61"/>
    </location>
</feature>
<evidence type="ECO:0000313" key="3">
    <source>
        <dbReference type="Proteomes" id="UP000053176"/>
    </source>
</evidence>
<dbReference type="Proteomes" id="UP000053176">
    <property type="component" value="Unassembled WGS sequence"/>
</dbReference>
<evidence type="ECO:0000256" key="1">
    <source>
        <dbReference type="SAM" id="MobiDB-lite"/>
    </source>
</evidence>
<accession>A0A101KSP9</accession>
<dbReference type="AlphaFoldDB" id="A0A101KSP9"/>
<protein>
    <submittedName>
        <fullName evidence="2">Uncharacterized protein</fullName>
    </submittedName>
</protein>
<sequence length="61" mass="6618">MWTLRRGFGVIMPFEHALPDGTLQLLHLEANGGLRSEQASRAAAETPCPGHSEEGTQQFAV</sequence>
<organism evidence="2 3">
    <name type="scientific">Rhizobium loti</name>
    <name type="common">Mesorhizobium loti</name>
    <dbReference type="NCBI Taxonomy" id="381"/>
    <lineage>
        <taxon>Bacteria</taxon>
        <taxon>Pseudomonadati</taxon>
        <taxon>Pseudomonadota</taxon>
        <taxon>Alphaproteobacteria</taxon>
        <taxon>Hyphomicrobiales</taxon>
        <taxon>Phyllobacteriaceae</taxon>
        <taxon>Mesorhizobium</taxon>
    </lineage>
</organism>